<comment type="caution">
    <text evidence="1">The sequence shown here is derived from an EMBL/GenBank/DDBJ whole genome shotgun (WGS) entry which is preliminary data.</text>
</comment>
<protein>
    <submittedName>
        <fullName evidence="1">Molybdopterin synthase catalytic subunit</fullName>
        <ecNumber evidence="1">2.8.1.12</ecNumber>
    </submittedName>
</protein>
<keyword evidence="1" id="KW-0808">Transferase</keyword>
<gene>
    <name evidence="1" type="ORF">JOC54_004432</name>
</gene>
<evidence type="ECO:0000313" key="2">
    <source>
        <dbReference type="Proteomes" id="UP001179280"/>
    </source>
</evidence>
<sequence>MIQLTNDPIDIQAVVNQVTDRNCGAIATFIGTVRELTNGKKTIRLEYHAYESMAIKLLKKISQEVQDNWPDTNVAITHRLGMLEISEVAIVIAISSPHREAAYQANAYAMERIKEMVPIWKKEHWDDGSKWIGDQLERVAYKEGKPQ</sequence>
<organism evidence="1 2">
    <name type="scientific">Shouchella xiaoxiensis</name>
    <dbReference type="NCBI Taxonomy" id="766895"/>
    <lineage>
        <taxon>Bacteria</taxon>
        <taxon>Bacillati</taxon>
        <taxon>Bacillota</taxon>
        <taxon>Bacilli</taxon>
        <taxon>Bacillales</taxon>
        <taxon>Bacillaceae</taxon>
        <taxon>Shouchella</taxon>
    </lineage>
</organism>
<name>A0ABS2T023_9BACI</name>
<dbReference type="RefSeq" id="WP_054794861.1">
    <property type="nucleotide sequence ID" value="NZ_JAFBCV010000022.1"/>
</dbReference>
<dbReference type="InterPro" id="IPR036563">
    <property type="entry name" value="MoaE_sf"/>
</dbReference>
<evidence type="ECO:0000313" key="1">
    <source>
        <dbReference type="EMBL" id="MBM7841132.1"/>
    </source>
</evidence>
<dbReference type="PANTHER" id="PTHR23404">
    <property type="entry name" value="MOLYBDOPTERIN SYNTHASE RELATED"/>
    <property type="match status" value="1"/>
</dbReference>
<dbReference type="Gene3D" id="3.90.1170.40">
    <property type="entry name" value="Molybdopterin biosynthesis MoaE subunit"/>
    <property type="match status" value="1"/>
</dbReference>
<dbReference type="SUPFAM" id="SSF54690">
    <property type="entry name" value="Molybdopterin synthase subunit MoaE"/>
    <property type="match status" value="1"/>
</dbReference>
<dbReference type="EC" id="2.8.1.12" evidence="1"/>
<dbReference type="Proteomes" id="UP001179280">
    <property type="component" value="Unassembled WGS sequence"/>
</dbReference>
<dbReference type="InterPro" id="IPR003448">
    <property type="entry name" value="Mopterin_biosynth_MoaE"/>
</dbReference>
<dbReference type="Pfam" id="PF02391">
    <property type="entry name" value="MoaE"/>
    <property type="match status" value="1"/>
</dbReference>
<keyword evidence="2" id="KW-1185">Reference proteome</keyword>
<dbReference type="GO" id="GO:0030366">
    <property type="term" value="F:molybdopterin synthase activity"/>
    <property type="evidence" value="ECO:0007669"/>
    <property type="project" value="UniProtKB-EC"/>
</dbReference>
<reference evidence="1" key="1">
    <citation type="submission" date="2021-01" db="EMBL/GenBank/DDBJ databases">
        <title>Genomic Encyclopedia of Type Strains, Phase IV (KMG-IV): sequencing the most valuable type-strain genomes for metagenomic binning, comparative biology and taxonomic classification.</title>
        <authorList>
            <person name="Goeker M."/>
        </authorList>
    </citation>
    <scope>NUCLEOTIDE SEQUENCE</scope>
    <source>
        <strain evidence="1">DSM 21943</strain>
    </source>
</reference>
<dbReference type="EMBL" id="JAFBCV010000022">
    <property type="protein sequence ID" value="MBM7841132.1"/>
    <property type="molecule type" value="Genomic_DNA"/>
</dbReference>
<accession>A0ABS2T023</accession>
<dbReference type="CDD" id="cd00756">
    <property type="entry name" value="MoaE"/>
    <property type="match status" value="1"/>
</dbReference>
<proteinExistence type="predicted"/>